<dbReference type="AlphaFoldDB" id="W6AGR3"/>
<dbReference type="KEGG" id="scq:SCULI_v1c05380"/>
<organism evidence="1 2">
    <name type="scientific">Spiroplasma culicicola AES-1</name>
    <dbReference type="NCBI Taxonomy" id="1276246"/>
    <lineage>
        <taxon>Bacteria</taxon>
        <taxon>Bacillati</taxon>
        <taxon>Mycoplasmatota</taxon>
        <taxon>Mollicutes</taxon>
        <taxon>Entomoplasmatales</taxon>
        <taxon>Spiroplasmataceae</taxon>
        <taxon>Spiroplasma</taxon>
    </lineage>
</organism>
<dbReference type="PATRIC" id="fig|1276246.3.peg.536"/>
<evidence type="ECO:0000313" key="2">
    <source>
        <dbReference type="Proteomes" id="UP000019267"/>
    </source>
</evidence>
<reference evidence="1 2" key="1">
    <citation type="journal article" date="2014" name="Genome Biol. Evol.">
        <title>Molecular evolution of the substrate utilization strategies and putative virulence factors in mosquito-associated Spiroplasma species.</title>
        <authorList>
            <person name="Chang T.H."/>
            <person name="Lo W.S."/>
            <person name="Ku C."/>
            <person name="Chen L.L."/>
            <person name="Kuo C.H."/>
        </authorList>
    </citation>
    <scope>NUCLEOTIDE SEQUENCE [LARGE SCALE GENOMIC DNA]</scope>
    <source>
        <strain evidence="1">AES-1</strain>
    </source>
</reference>
<dbReference type="Proteomes" id="UP000019267">
    <property type="component" value="Chromosome"/>
</dbReference>
<gene>
    <name evidence="1" type="ORF">SCULI_v1c05380</name>
</gene>
<sequence>MKEYIKVTLIYQKNGKNVGNIMKKILNLLAFFCVANTSITSVVACTFDLSTPQNLKKIDTNRLSYEILTFIYTSKTLQKSLEEVVKDANENLIIYTPGIFQVKAESLTNDQISFEFNVYSNYDNVENIDHEYTLDQNIVAIKLEDIEAQINKVLEIEKIYHTEADAQKSIKKALQFVDGISINKINALENINDLFIFETIDNKTEKWVLDVDFLKRNCLNENYIIDTTIKTISGEFNLIDQSDQLKAFLYEPLRNMIKGSTGTEFLYDIIDEKNTSYKDMSIYTLLEYLIGDILDENNKENIEKYSKKIIIQIIELLSSDPKGDTPIIFSYEGFETKTLRFRFLGHESFLQPQFEDFLTASSEKIEISLMSYNNFIDNTNTKTSLVFNALFNIKQTEYWYFSDFVHNE</sequence>
<evidence type="ECO:0000313" key="1">
    <source>
        <dbReference type="EMBL" id="AHI52879.1"/>
    </source>
</evidence>
<dbReference type="STRING" id="1276246.SCULI_v1c05380"/>
<dbReference type="EMBL" id="CP006681">
    <property type="protein sequence ID" value="AHI52879.1"/>
    <property type="molecule type" value="Genomic_DNA"/>
</dbReference>
<proteinExistence type="predicted"/>
<protein>
    <submittedName>
        <fullName evidence="1">Uncharacterized protein</fullName>
    </submittedName>
</protein>
<name>W6AGR3_9MOLU</name>
<keyword evidence="2" id="KW-1185">Reference proteome</keyword>
<dbReference type="HOGENOM" id="CLU_674234_0_0_14"/>
<accession>W6AGR3</accession>